<keyword evidence="2" id="KW-1185">Reference proteome</keyword>
<dbReference type="SFLD" id="SFLDS00003">
    <property type="entry name" value="Haloacid_Dehalogenase"/>
    <property type="match status" value="1"/>
</dbReference>
<gene>
    <name evidence="1" type="ORF">ET33_08615</name>
</gene>
<organism evidence="1 2">
    <name type="scientific">Paenibacillus tyrfis</name>
    <dbReference type="NCBI Taxonomy" id="1501230"/>
    <lineage>
        <taxon>Bacteria</taxon>
        <taxon>Bacillati</taxon>
        <taxon>Bacillota</taxon>
        <taxon>Bacilli</taxon>
        <taxon>Bacillales</taxon>
        <taxon>Paenibacillaceae</taxon>
        <taxon>Paenibacillus</taxon>
    </lineage>
</organism>
<dbReference type="InterPro" id="IPR023214">
    <property type="entry name" value="HAD_sf"/>
</dbReference>
<dbReference type="InterPro" id="IPR006439">
    <property type="entry name" value="HAD-SF_hydro_IA"/>
</dbReference>
<dbReference type="NCBIfam" id="TIGR01509">
    <property type="entry name" value="HAD-SF-IA-v3"/>
    <property type="match status" value="1"/>
</dbReference>
<evidence type="ECO:0000313" key="2">
    <source>
        <dbReference type="Proteomes" id="UP000028123"/>
    </source>
</evidence>
<dbReference type="SFLD" id="SFLDG01135">
    <property type="entry name" value="C1.5.6:_HAD__Beta-PGM__Phospha"/>
    <property type="match status" value="1"/>
</dbReference>
<dbReference type="CDD" id="cd16423">
    <property type="entry name" value="HAD_BPGM-like"/>
    <property type="match status" value="1"/>
</dbReference>
<dbReference type="SFLD" id="SFLDG01129">
    <property type="entry name" value="C1.5:_HAD__Beta-PGM__Phosphata"/>
    <property type="match status" value="1"/>
</dbReference>
<comment type="caution">
    <text evidence="1">The sequence shown here is derived from an EMBL/GenBank/DDBJ whole genome shotgun (WGS) entry which is preliminary data.</text>
</comment>
<dbReference type="PANTHER" id="PTHR18901">
    <property type="entry name" value="2-DEOXYGLUCOSE-6-PHOSPHATE PHOSPHATASE 2"/>
    <property type="match status" value="1"/>
</dbReference>
<accession>A0A081P0W8</accession>
<sequence length="228" mass="25649">MIKAVIFDFDGLILDTETPEFESFREMYRMHGSELTLEVWGACIGTGPGAFNPYDDLEKRLGTAYDREVARAQRKAFYELNMQGADVRPGVRAYLKQAQQLGLRIGLASSSSRAWVTGHLERFGLLSFFECIRTSDDVAQVKPDPELYRLVLKELGVAPEEAVAFEDSPNGLLAAKRAGMHGVIVPNPVTVRLEFGPYDMRLDSMEQMELKELIGRLNDRSSDRQQRA</sequence>
<dbReference type="EMBL" id="JNVM01000016">
    <property type="protein sequence ID" value="KEQ24341.1"/>
    <property type="molecule type" value="Genomic_DNA"/>
</dbReference>
<evidence type="ECO:0000313" key="1">
    <source>
        <dbReference type="EMBL" id="KEQ24341.1"/>
    </source>
</evidence>
<dbReference type="InterPro" id="IPR041492">
    <property type="entry name" value="HAD_2"/>
</dbReference>
<dbReference type="RefSeq" id="WP_036685966.1">
    <property type="nucleotide sequence ID" value="NZ_JNVM01000016.1"/>
</dbReference>
<dbReference type="InterPro" id="IPR036412">
    <property type="entry name" value="HAD-like_sf"/>
</dbReference>
<dbReference type="Pfam" id="PF13419">
    <property type="entry name" value="HAD_2"/>
    <property type="match status" value="1"/>
</dbReference>
<evidence type="ECO:0008006" key="3">
    <source>
        <dbReference type="Google" id="ProtNLM"/>
    </source>
</evidence>
<dbReference type="InterPro" id="IPR023198">
    <property type="entry name" value="PGP-like_dom2"/>
</dbReference>
<dbReference type="Gene3D" id="1.10.150.240">
    <property type="entry name" value="Putative phosphatase, domain 2"/>
    <property type="match status" value="1"/>
</dbReference>
<protein>
    <recommendedName>
        <fullName evidence="3">HAD family hydrolase</fullName>
    </recommendedName>
</protein>
<dbReference type="PANTHER" id="PTHR18901:SF38">
    <property type="entry name" value="PSEUDOURIDINE-5'-PHOSPHATASE"/>
    <property type="match status" value="1"/>
</dbReference>
<proteinExistence type="predicted"/>
<reference evidence="1 2" key="1">
    <citation type="submission" date="2014-06" db="EMBL/GenBank/DDBJ databases">
        <title>Draft genome sequence of Paenibacillus sp. MSt1.</title>
        <authorList>
            <person name="Aw Y.K."/>
            <person name="Ong K.S."/>
            <person name="Gan H.M."/>
            <person name="Lee S.M."/>
        </authorList>
    </citation>
    <scope>NUCLEOTIDE SEQUENCE [LARGE SCALE GENOMIC DNA]</scope>
    <source>
        <strain evidence="1 2">MSt1</strain>
    </source>
</reference>
<dbReference type="Proteomes" id="UP000028123">
    <property type="component" value="Unassembled WGS sequence"/>
</dbReference>
<dbReference type="AlphaFoldDB" id="A0A081P0W8"/>
<name>A0A081P0W8_9BACL</name>
<dbReference type="eggNOG" id="COG0637">
    <property type="taxonomic scope" value="Bacteria"/>
</dbReference>
<dbReference type="SUPFAM" id="SSF56784">
    <property type="entry name" value="HAD-like"/>
    <property type="match status" value="1"/>
</dbReference>
<dbReference type="OrthoDB" id="9797743at2"/>
<dbReference type="Gene3D" id="3.40.50.1000">
    <property type="entry name" value="HAD superfamily/HAD-like"/>
    <property type="match status" value="1"/>
</dbReference>